<keyword evidence="3" id="KW-0238">DNA-binding</keyword>
<dbReference type="SUPFAM" id="SSF46785">
    <property type="entry name" value="Winged helix' DNA-binding domain"/>
    <property type="match status" value="1"/>
</dbReference>
<dbReference type="InterPro" id="IPR036388">
    <property type="entry name" value="WH-like_DNA-bd_sf"/>
</dbReference>
<dbReference type="EMBL" id="JAYJJU010000007">
    <property type="protein sequence ID" value="MEB3031811.1"/>
    <property type="molecule type" value="Genomic_DNA"/>
</dbReference>
<comment type="caution">
    <text evidence="6">The sequence shown here is derived from an EMBL/GenBank/DDBJ whole genome shotgun (WGS) entry which is preliminary data.</text>
</comment>
<evidence type="ECO:0000256" key="1">
    <source>
        <dbReference type="ARBA" id="ARBA00009437"/>
    </source>
</evidence>
<dbReference type="Proteomes" id="UP001298593">
    <property type="component" value="Unassembled WGS sequence"/>
</dbReference>
<dbReference type="PROSITE" id="PS50931">
    <property type="entry name" value="HTH_LYSR"/>
    <property type="match status" value="1"/>
</dbReference>
<dbReference type="SUPFAM" id="SSF53850">
    <property type="entry name" value="Periplasmic binding protein-like II"/>
    <property type="match status" value="1"/>
</dbReference>
<reference evidence="6 7" key="1">
    <citation type="submission" date="2023-12" db="EMBL/GenBank/DDBJ databases">
        <title>Description of new species of Mycobacterium terrae complex isolated from sewage at the Sao Paulo Zoological Park Foundation in Brazil.</title>
        <authorList>
            <person name="Romagnoli C.L."/>
            <person name="Conceicao E.C."/>
            <person name="Machado E."/>
            <person name="Barreto L.B.P.F."/>
            <person name="Sharma A."/>
            <person name="Silva N.M."/>
            <person name="Marques L.E."/>
            <person name="Juliana M.A."/>
            <person name="Lourenco M.C.S."/>
            <person name="Digiampietri L.A."/>
            <person name="Suffys P.N."/>
            <person name="Viana-Niero C."/>
        </authorList>
    </citation>
    <scope>NUCLEOTIDE SEQUENCE [LARGE SCALE GENOMIC DNA]</scope>
    <source>
        <strain evidence="6 7">MYC340</strain>
    </source>
</reference>
<dbReference type="PANTHER" id="PTHR30419">
    <property type="entry name" value="HTH-TYPE TRANSCRIPTIONAL REGULATOR YBHD"/>
    <property type="match status" value="1"/>
</dbReference>
<dbReference type="RefSeq" id="WP_329779968.1">
    <property type="nucleotide sequence ID" value="NZ_JAYJJU010000007.1"/>
</dbReference>
<name>A0ABU5XXS7_9MYCO</name>
<dbReference type="PRINTS" id="PR00039">
    <property type="entry name" value="HTHLYSR"/>
</dbReference>
<sequence length="353" mass="38234">MVHSTIIDMHPCIAPMPCCNDQIRLVHGSEGSTVELRNLRALITVAETGSVTKAAQFLHLVQPAVTRQIRSLEEDVGVPLFERTNTGMRPTPAGHALVARARRVLTELERARAEIQPEPGHVTGIAAVGLLASVQELLAPRLVEVVARKYPGIELQLASAYSGHLQEWLDAGDLDVSLLYNLTSTQSVRVLPLLRDQLWAVAPAADGLRIDEPVDFATVIEHPFILPIAGKHGLRILIDEALSNCDITPRIAVRANSMSLQKSLVKAGYGWTILPATGVVEQISRNELSAAPLSKPSIARTVALGLRRIGRTPPAVRVVAAELLTLVRVSVASGHWPSAQLINDSDRSLSRHR</sequence>
<evidence type="ECO:0000256" key="2">
    <source>
        <dbReference type="ARBA" id="ARBA00023015"/>
    </source>
</evidence>
<dbReference type="InterPro" id="IPR005119">
    <property type="entry name" value="LysR_subst-bd"/>
</dbReference>
<organism evidence="6 7">
    <name type="scientific">[Mycobacterium] nativiensis</name>
    <dbReference type="NCBI Taxonomy" id="2855503"/>
    <lineage>
        <taxon>Bacteria</taxon>
        <taxon>Bacillati</taxon>
        <taxon>Actinomycetota</taxon>
        <taxon>Actinomycetes</taxon>
        <taxon>Mycobacteriales</taxon>
        <taxon>Mycobacteriaceae</taxon>
        <taxon>Mycolicibacter</taxon>
    </lineage>
</organism>
<accession>A0ABU5XXS7</accession>
<dbReference type="InterPro" id="IPR036390">
    <property type="entry name" value="WH_DNA-bd_sf"/>
</dbReference>
<dbReference type="Pfam" id="PF00126">
    <property type="entry name" value="HTH_1"/>
    <property type="match status" value="1"/>
</dbReference>
<dbReference type="Pfam" id="PF03466">
    <property type="entry name" value="LysR_substrate"/>
    <property type="match status" value="1"/>
</dbReference>
<proteinExistence type="inferred from homology"/>
<gene>
    <name evidence="6" type="ORF">KV113_09600</name>
</gene>
<evidence type="ECO:0000313" key="6">
    <source>
        <dbReference type="EMBL" id="MEB3031811.1"/>
    </source>
</evidence>
<evidence type="ECO:0000313" key="7">
    <source>
        <dbReference type="Proteomes" id="UP001298593"/>
    </source>
</evidence>
<comment type="similarity">
    <text evidence="1">Belongs to the LysR transcriptional regulatory family.</text>
</comment>
<keyword evidence="2" id="KW-0805">Transcription regulation</keyword>
<keyword evidence="4" id="KW-0804">Transcription</keyword>
<evidence type="ECO:0000259" key="5">
    <source>
        <dbReference type="PROSITE" id="PS50931"/>
    </source>
</evidence>
<evidence type="ECO:0000256" key="3">
    <source>
        <dbReference type="ARBA" id="ARBA00023125"/>
    </source>
</evidence>
<dbReference type="InterPro" id="IPR050950">
    <property type="entry name" value="HTH-type_LysR_regulators"/>
</dbReference>
<protein>
    <submittedName>
        <fullName evidence="6">LysR family transcriptional regulator</fullName>
    </submittedName>
</protein>
<evidence type="ECO:0000256" key="4">
    <source>
        <dbReference type="ARBA" id="ARBA00023163"/>
    </source>
</evidence>
<keyword evidence="7" id="KW-1185">Reference proteome</keyword>
<dbReference type="Gene3D" id="1.10.10.10">
    <property type="entry name" value="Winged helix-like DNA-binding domain superfamily/Winged helix DNA-binding domain"/>
    <property type="match status" value="1"/>
</dbReference>
<feature type="domain" description="HTH lysR-type" evidence="5">
    <location>
        <begin position="34"/>
        <end position="91"/>
    </location>
</feature>
<dbReference type="Gene3D" id="3.40.190.290">
    <property type="match status" value="1"/>
</dbReference>
<dbReference type="InterPro" id="IPR000847">
    <property type="entry name" value="LysR_HTH_N"/>
</dbReference>